<reference evidence="7 8" key="1">
    <citation type="submission" date="2019-05" db="EMBL/GenBank/DDBJ databases">
        <title>Another draft genome of Portunus trituberculatus and its Hox gene families provides insights of decapod evolution.</title>
        <authorList>
            <person name="Jeong J.-H."/>
            <person name="Song I."/>
            <person name="Kim S."/>
            <person name="Choi T."/>
            <person name="Kim D."/>
            <person name="Ryu S."/>
            <person name="Kim W."/>
        </authorList>
    </citation>
    <scope>NUCLEOTIDE SEQUENCE [LARGE SCALE GENOMIC DNA]</scope>
    <source>
        <tissue evidence="7">Muscle</tissue>
    </source>
</reference>
<dbReference type="EMBL" id="VSRR010011566">
    <property type="protein sequence ID" value="MPC53361.1"/>
    <property type="molecule type" value="Genomic_DNA"/>
</dbReference>
<dbReference type="InterPro" id="IPR007807">
    <property type="entry name" value="TcmA/NAT10_helicase"/>
</dbReference>
<dbReference type="GO" id="GO:1990883">
    <property type="term" value="F:18S rRNA cytidine N-acetyltransferase activity"/>
    <property type="evidence" value="ECO:0007669"/>
    <property type="project" value="TreeGrafter"/>
</dbReference>
<name>A0A5B7G0M1_PORTR</name>
<evidence type="ECO:0000256" key="4">
    <source>
        <dbReference type="ARBA" id="ARBA00022840"/>
    </source>
</evidence>
<gene>
    <name evidence="7" type="primary">NAT10_3</name>
    <name evidence="7" type="ORF">E2C01_047251</name>
</gene>
<accession>A0A5B7G0M1</accession>
<keyword evidence="8" id="KW-1185">Reference proteome</keyword>
<comment type="caution">
    <text evidence="7">The sequence shown here is derived from an EMBL/GenBank/DDBJ whole genome shotgun (WGS) entry which is preliminary data.</text>
</comment>
<dbReference type="GO" id="GO:0030686">
    <property type="term" value="C:90S preribosome"/>
    <property type="evidence" value="ECO:0007669"/>
    <property type="project" value="TreeGrafter"/>
</dbReference>
<dbReference type="GO" id="GO:0000049">
    <property type="term" value="F:tRNA binding"/>
    <property type="evidence" value="ECO:0007669"/>
    <property type="project" value="TreeGrafter"/>
</dbReference>
<organism evidence="7 8">
    <name type="scientific">Portunus trituberculatus</name>
    <name type="common">Swimming crab</name>
    <name type="synonym">Neptunus trituberculatus</name>
    <dbReference type="NCBI Taxonomy" id="210409"/>
    <lineage>
        <taxon>Eukaryota</taxon>
        <taxon>Metazoa</taxon>
        <taxon>Ecdysozoa</taxon>
        <taxon>Arthropoda</taxon>
        <taxon>Crustacea</taxon>
        <taxon>Multicrustacea</taxon>
        <taxon>Malacostraca</taxon>
        <taxon>Eumalacostraca</taxon>
        <taxon>Eucarida</taxon>
        <taxon>Decapoda</taxon>
        <taxon>Pleocyemata</taxon>
        <taxon>Brachyura</taxon>
        <taxon>Eubrachyura</taxon>
        <taxon>Portunoidea</taxon>
        <taxon>Portunidae</taxon>
        <taxon>Portuninae</taxon>
        <taxon>Portunus</taxon>
    </lineage>
</organism>
<dbReference type="PANTHER" id="PTHR10925">
    <property type="entry name" value="N-ACETYLTRANSFERASE 10"/>
    <property type="match status" value="1"/>
</dbReference>
<keyword evidence="4" id="KW-0067">ATP-binding</keyword>
<dbReference type="InterPro" id="IPR032672">
    <property type="entry name" value="TmcA/NAT10/Kre33"/>
</dbReference>
<sequence length="178" mass="20077">MQENVILMTVAAQVTGNRDAREPLFTTTAGAVAFGYSNIFVTSPSPENLNTLFEFVLKGLNTMGYEEHLNYQVLRSADQQFNKCVLKIVVTRDRQQVIQYIPASESSCLGQAELVVTLEESIRYKSGDPVETWLHQLLCLEASFTPVPSLVSPPDKCQLFYVNRDTLFGYHKVRSQYT</sequence>
<keyword evidence="3" id="KW-0547">Nucleotide-binding</keyword>
<feature type="domain" description="TcmA/NAT10 helicase" evidence="6">
    <location>
        <begin position="28"/>
        <end position="115"/>
    </location>
</feature>
<evidence type="ECO:0000256" key="5">
    <source>
        <dbReference type="ARBA" id="ARBA00023315"/>
    </source>
</evidence>
<dbReference type="GO" id="GO:0005730">
    <property type="term" value="C:nucleolus"/>
    <property type="evidence" value="ECO:0007669"/>
    <property type="project" value="TreeGrafter"/>
</dbReference>
<keyword evidence="5" id="KW-0012">Acyltransferase</keyword>
<evidence type="ECO:0000256" key="3">
    <source>
        <dbReference type="ARBA" id="ARBA00022741"/>
    </source>
</evidence>
<evidence type="ECO:0000256" key="2">
    <source>
        <dbReference type="ARBA" id="ARBA00022679"/>
    </source>
</evidence>
<keyword evidence="2 7" id="KW-0808">Transferase</keyword>
<evidence type="ECO:0000259" key="6">
    <source>
        <dbReference type="Pfam" id="PF05127"/>
    </source>
</evidence>
<dbReference type="OrthoDB" id="10067491at2759"/>
<evidence type="ECO:0000256" key="1">
    <source>
        <dbReference type="ARBA" id="ARBA00004123"/>
    </source>
</evidence>
<comment type="subcellular location">
    <subcellularLocation>
        <location evidence="1">Nucleus</location>
    </subcellularLocation>
</comment>
<dbReference type="Proteomes" id="UP000324222">
    <property type="component" value="Unassembled WGS sequence"/>
</dbReference>
<dbReference type="AlphaFoldDB" id="A0A5B7G0M1"/>
<evidence type="ECO:0000313" key="8">
    <source>
        <dbReference type="Proteomes" id="UP000324222"/>
    </source>
</evidence>
<dbReference type="PANTHER" id="PTHR10925:SF5">
    <property type="entry name" value="RNA CYTIDINE ACETYLTRANSFERASE"/>
    <property type="match status" value="1"/>
</dbReference>
<proteinExistence type="predicted"/>
<feature type="domain" description="TcmA/NAT10 helicase" evidence="6">
    <location>
        <begin position="116"/>
        <end position="141"/>
    </location>
</feature>
<dbReference type="GO" id="GO:0005524">
    <property type="term" value="F:ATP binding"/>
    <property type="evidence" value="ECO:0007669"/>
    <property type="project" value="UniProtKB-KW"/>
</dbReference>
<evidence type="ECO:0000313" key="7">
    <source>
        <dbReference type="EMBL" id="MPC53361.1"/>
    </source>
</evidence>
<dbReference type="Pfam" id="PF05127">
    <property type="entry name" value="NAT10_TcmA_helicase"/>
    <property type="match status" value="2"/>
</dbReference>
<dbReference type="GO" id="GO:1904812">
    <property type="term" value="P:rRNA acetylation involved in maturation of SSU-rRNA"/>
    <property type="evidence" value="ECO:0007669"/>
    <property type="project" value="TreeGrafter"/>
</dbReference>
<protein>
    <submittedName>
        <fullName evidence="7">RNA cytidine acetyltransferase</fullName>
    </submittedName>
</protein>